<proteinExistence type="predicted"/>
<dbReference type="Pfam" id="PF07690">
    <property type="entry name" value="MFS_1"/>
    <property type="match status" value="2"/>
</dbReference>
<name>A0ABT9A0Q3_9SPHN</name>
<dbReference type="PANTHER" id="PTHR23524:SF1">
    <property type="entry name" value="MRH DOMAIN-CONTAINING PROTEIN-RELATED"/>
    <property type="match status" value="1"/>
</dbReference>
<dbReference type="RefSeq" id="WP_304561854.1">
    <property type="nucleotide sequence ID" value="NZ_JAUQSZ010000009.1"/>
</dbReference>
<evidence type="ECO:0000313" key="8">
    <source>
        <dbReference type="Proteomes" id="UP001176468"/>
    </source>
</evidence>
<keyword evidence="8" id="KW-1185">Reference proteome</keyword>
<evidence type="ECO:0000256" key="4">
    <source>
        <dbReference type="ARBA" id="ARBA00023136"/>
    </source>
</evidence>
<feature type="domain" description="Major facilitator superfamily (MFS) profile" evidence="6">
    <location>
        <begin position="9"/>
        <end position="424"/>
    </location>
</feature>
<feature type="transmembrane region" description="Helical" evidence="5">
    <location>
        <begin position="237"/>
        <end position="263"/>
    </location>
</feature>
<evidence type="ECO:0000313" key="7">
    <source>
        <dbReference type="EMBL" id="MDO7843400.1"/>
    </source>
</evidence>
<feature type="transmembrane region" description="Helical" evidence="5">
    <location>
        <begin position="138"/>
        <end position="158"/>
    </location>
</feature>
<feature type="transmembrane region" description="Helical" evidence="5">
    <location>
        <begin position="178"/>
        <end position="198"/>
    </location>
</feature>
<accession>A0ABT9A0Q3</accession>
<feature type="transmembrane region" description="Helical" evidence="5">
    <location>
        <begin position="334"/>
        <end position="358"/>
    </location>
</feature>
<evidence type="ECO:0000256" key="2">
    <source>
        <dbReference type="ARBA" id="ARBA00022692"/>
    </source>
</evidence>
<evidence type="ECO:0000259" key="6">
    <source>
        <dbReference type="PROSITE" id="PS50850"/>
    </source>
</evidence>
<dbReference type="InterPro" id="IPR011701">
    <property type="entry name" value="MFS"/>
</dbReference>
<keyword evidence="3 5" id="KW-1133">Transmembrane helix</keyword>
<dbReference type="PROSITE" id="PS00216">
    <property type="entry name" value="SUGAR_TRANSPORT_1"/>
    <property type="match status" value="1"/>
</dbReference>
<sequence>MAPGITRAQIFIFFFVICTASISERFVGLLQPLFLTQQLHIPTAHQGELTGLLESAKQTAILLLIGVAGALADRIGRRTVLMIAVLGFGLCFLVYPFVAAVWALFIIRFIWGGAFACWTAGAATKMMDYPDNASRGKFISLMFVVQIGFGAIFLAFVGSKLLGWFKAWGFDADETVRYGFWSMAAIALSGALVAYLFLQRDAVVPEGGRKPGFVAGFKALFGSIGEVFAHARTNPRFALTLLIGLVIRTDTVVIYAFLTLWVVSAARQAGIDAVAATATAGTLLAILSAAQFITPPIFGYLADRFNRVGLLLFALLLTTIAFLSFGLVHDVFGTMMIVAVVLVGLAEGAQIIAAQSLFGQEAPDHIRGAATGVFTFLGNISVLIINVLGGYLFDKVDFRAPFLMEGVLHLVFFILAVVIAGYQVRQARSPSAA</sequence>
<evidence type="ECO:0000256" key="5">
    <source>
        <dbReference type="SAM" id="Phobius"/>
    </source>
</evidence>
<keyword evidence="2 5" id="KW-0812">Transmembrane</keyword>
<comment type="subcellular location">
    <subcellularLocation>
        <location evidence="1">Membrane</location>
        <topology evidence="1">Multi-pass membrane protein</topology>
    </subcellularLocation>
</comment>
<feature type="transmembrane region" description="Helical" evidence="5">
    <location>
        <begin position="370"/>
        <end position="393"/>
    </location>
</feature>
<dbReference type="InterPro" id="IPR020846">
    <property type="entry name" value="MFS_dom"/>
</dbReference>
<feature type="transmembrane region" description="Helical" evidence="5">
    <location>
        <begin position="12"/>
        <end position="35"/>
    </location>
</feature>
<organism evidence="7 8">
    <name type="scientific">Sphingomonas immobilis</name>
    <dbReference type="NCBI Taxonomy" id="3063997"/>
    <lineage>
        <taxon>Bacteria</taxon>
        <taxon>Pseudomonadati</taxon>
        <taxon>Pseudomonadota</taxon>
        <taxon>Alphaproteobacteria</taxon>
        <taxon>Sphingomonadales</taxon>
        <taxon>Sphingomonadaceae</taxon>
        <taxon>Sphingomonas</taxon>
    </lineage>
</organism>
<feature type="transmembrane region" description="Helical" evidence="5">
    <location>
        <begin position="308"/>
        <end position="328"/>
    </location>
</feature>
<dbReference type="InterPro" id="IPR005829">
    <property type="entry name" value="Sugar_transporter_CS"/>
</dbReference>
<dbReference type="Gene3D" id="1.20.1250.20">
    <property type="entry name" value="MFS general substrate transporter like domains"/>
    <property type="match status" value="2"/>
</dbReference>
<evidence type="ECO:0000256" key="3">
    <source>
        <dbReference type="ARBA" id="ARBA00022989"/>
    </source>
</evidence>
<feature type="transmembrane region" description="Helical" evidence="5">
    <location>
        <begin position="105"/>
        <end position="126"/>
    </location>
</feature>
<feature type="transmembrane region" description="Helical" evidence="5">
    <location>
        <begin position="79"/>
        <end position="99"/>
    </location>
</feature>
<comment type="caution">
    <text evidence="7">The sequence shown here is derived from an EMBL/GenBank/DDBJ whole genome shotgun (WGS) entry which is preliminary data.</text>
</comment>
<dbReference type="SUPFAM" id="SSF103473">
    <property type="entry name" value="MFS general substrate transporter"/>
    <property type="match status" value="1"/>
</dbReference>
<dbReference type="PROSITE" id="PS00217">
    <property type="entry name" value="SUGAR_TRANSPORT_2"/>
    <property type="match status" value="1"/>
</dbReference>
<feature type="transmembrane region" description="Helical" evidence="5">
    <location>
        <begin position="55"/>
        <end position="72"/>
    </location>
</feature>
<dbReference type="PANTHER" id="PTHR23524">
    <property type="entry name" value="TRANSPORTER, PUTATIVE (AFU_ORTHOLOGUE AFUA_8G04850)-RELATED"/>
    <property type="match status" value="1"/>
</dbReference>
<evidence type="ECO:0000256" key="1">
    <source>
        <dbReference type="ARBA" id="ARBA00004141"/>
    </source>
</evidence>
<feature type="transmembrane region" description="Helical" evidence="5">
    <location>
        <begin position="399"/>
        <end position="422"/>
    </location>
</feature>
<protein>
    <submittedName>
        <fullName evidence="7">MFS transporter</fullName>
    </submittedName>
</protein>
<dbReference type="EMBL" id="JAUQSZ010000009">
    <property type="protein sequence ID" value="MDO7843400.1"/>
    <property type="molecule type" value="Genomic_DNA"/>
</dbReference>
<feature type="transmembrane region" description="Helical" evidence="5">
    <location>
        <begin position="275"/>
        <end position="301"/>
    </location>
</feature>
<keyword evidence="4 5" id="KW-0472">Membrane</keyword>
<dbReference type="PROSITE" id="PS50850">
    <property type="entry name" value="MFS"/>
    <property type="match status" value="1"/>
</dbReference>
<reference evidence="7" key="1">
    <citation type="submission" date="2023-07" db="EMBL/GenBank/DDBJ databases">
        <authorList>
            <person name="Kim M.K."/>
        </authorList>
    </citation>
    <scope>NUCLEOTIDE SEQUENCE</scope>
    <source>
        <strain evidence="7">CA1-15</strain>
    </source>
</reference>
<dbReference type="Proteomes" id="UP001176468">
    <property type="component" value="Unassembled WGS sequence"/>
</dbReference>
<dbReference type="InterPro" id="IPR036259">
    <property type="entry name" value="MFS_trans_sf"/>
</dbReference>
<gene>
    <name evidence="7" type="ORF">Q5H94_13775</name>
</gene>